<keyword evidence="3" id="KW-1185">Reference proteome</keyword>
<dbReference type="GO" id="GO:0016491">
    <property type="term" value="F:oxidoreductase activity"/>
    <property type="evidence" value="ECO:0007669"/>
    <property type="project" value="UniProtKB-KW"/>
</dbReference>
<evidence type="ECO:0000313" key="3">
    <source>
        <dbReference type="Proteomes" id="UP001161017"/>
    </source>
</evidence>
<dbReference type="PANTHER" id="PTHR35870:SF7">
    <property type="entry name" value="BAEYER-VILLIGER OXIDASE MDPL"/>
    <property type="match status" value="1"/>
</dbReference>
<accession>A0AA43TV45</accession>
<evidence type="ECO:0000256" key="1">
    <source>
        <dbReference type="ARBA" id="ARBA00023002"/>
    </source>
</evidence>
<reference evidence="2" key="1">
    <citation type="journal article" date="2023" name="Genome Biol. Evol.">
        <title>First Whole Genome Sequence and Flow Cytometry Genome Size Data for the Lichen-Forming Fungus Ramalina farinacea (Ascomycota).</title>
        <authorList>
            <person name="Llewellyn T."/>
            <person name="Mian S."/>
            <person name="Hill R."/>
            <person name="Leitch I.J."/>
            <person name="Gaya E."/>
        </authorList>
    </citation>
    <scope>NUCLEOTIDE SEQUENCE</scope>
    <source>
        <strain evidence="2">LIQ254RAFAR</strain>
    </source>
</reference>
<dbReference type="EMBL" id="JAPUFD010000021">
    <property type="protein sequence ID" value="MDI1492736.1"/>
    <property type="molecule type" value="Genomic_DNA"/>
</dbReference>
<proteinExistence type="predicted"/>
<organism evidence="2 3">
    <name type="scientific">Ramalina farinacea</name>
    <dbReference type="NCBI Taxonomy" id="258253"/>
    <lineage>
        <taxon>Eukaryota</taxon>
        <taxon>Fungi</taxon>
        <taxon>Dikarya</taxon>
        <taxon>Ascomycota</taxon>
        <taxon>Pezizomycotina</taxon>
        <taxon>Lecanoromycetes</taxon>
        <taxon>OSLEUM clade</taxon>
        <taxon>Lecanoromycetidae</taxon>
        <taxon>Lecanorales</taxon>
        <taxon>Lecanorineae</taxon>
        <taxon>Ramalinaceae</taxon>
        <taxon>Ramalina</taxon>
    </lineage>
</organism>
<sequence>MAAVNSPIRLSPAHLGVFKAGEIAPNVLEKCNGLLKKNHEAYHIFFRDPGMHNHMVHSLLTCLTLGANAQDLQDRYNDLAPSQRAIPEIDEALIARLDDAEVFYSTIGQVHQYHTFLEFFKGQIAAVGYQKVILEYVFSHSKVAERMLVQMVEGAYHPIIHIGFGVEFDQPAIVAEGLALAASQLRMKIEDVLFAAEMKAAAAGVSGGKPKPLIELIHDVRASERIRTAPVWSDLAAKITGVVERAGDEMARMAAEFRIKVDDEDDLNRRTAEMISACTYLCGAAHQQGRPRKIDFFLMHCVTSSIFCTVLNRQDWIPLADRARLVEYKARTDLMWYAATGSALLDTKAISGYKDPESNDLSWDDLFRDVVREGDDGHAAKFIRAVKNGEQTSKIYEQTEEWADYFPCKGDMWLKVARLCQDTTKSRPTELKWVFFTGFEEGWKRPDLADPLSRFQEPTNGF</sequence>
<keyword evidence="1" id="KW-0560">Oxidoreductase</keyword>
<dbReference type="PANTHER" id="PTHR35870">
    <property type="entry name" value="PROTEIN, PUTATIVE (AFU_ORTHOLOGUE AFUA_5G03330)-RELATED"/>
    <property type="match status" value="1"/>
</dbReference>
<evidence type="ECO:0000313" key="2">
    <source>
        <dbReference type="EMBL" id="MDI1492736.1"/>
    </source>
</evidence>
<dbReference type="InterPro" id="IPR025337">
    <property type="entry name" value="Questin_oxidase-like"/>
</dbReference>
<comment type="caution">
    <text evidence="2">The sequence shown here is derived from an EMBL/GenBank/DDBJ whole genome shotgun (WGS) entry which is preliminary data.</text>
</comment>
<name>A0AA43TV45_9LECA</name>
<evidence type="ECO:0008006" key="4">
    <source>
        <dbReference type="Google" id="ProtNLM"/>
    </source>
</evidence>
<dbReference type="AlphaFoldDB" id="A0AA43TV45"/>
<dbReference type="Proteomes" id="UP001161017">
    <property type="component" value="Unassembled WGS sequence"/>
</dbReference>
<gene>
    <name evidence="2" type="ORF">OHK93_004518</name>
</gene>
<dbReference type="Pfam" id="PF14027">
    <property type="entry name" value="Questin_oxidase"/>
    <property type="match status" value="1"/>
</dbReference>
<protein>
    <recommendedName>
        <fullName evidence="4">Oxidoreductase AflY</fullName>
    </recommendedName>
</protein>